<name>A0A948RU79_UNCEI</name>
<reference evidence="3" key="1">
    <citation type="submission" date="2021-05" db="EMBL/GenBank/DDBJ databases">
        <title>Energy efficiency and biological interactions define the core microbiome of deep oligotrophic groundwater.</title>
        <authorList>
            <person name="Mehrshad M."/>
            <person name="Lopez-Fernandez M."/>
            <person name="Bell E."/>
            <person name="Bernier-Latmani R."/>
            <person name="Bertilsson S."/>
            <person name="Dopson M."/>
        </authorList>
    </citation>
    <scope>NUCLEOTIDE SEQUENCE</scope>
    <source>
        <strain evidence="3">Modern_marine.mb.64</strain>
    </source>
</reference>
<proteinExistence type="predicted"/>
<protein>
    <submittedName>
        <fullName evidence="3">Aminotransferase class V-fold PLP-dependent enzyme</fullName>
    </submittedName>
</protein>
<evidence type="ECO:0000259" key="2">
    <source>
        <dbReference type="Pfam" id="PF00266"/>
    </source>
</evidence>
<organism evidence="3 4">
    <name type="scientific">Eiseniibacteriota bacterium</name>
    <dbReference type="NCBI Taxonomy" id="2212470"/>
    <lineage>
        <taxon>Bacteria</taxon>
        <taxon>Candidatus Eiseniibacteriota</taxon>
    </lineage>
</organism>
<dbReference type="EMBL" id="JAHJDP010000011">
    <property type="protein sequence ID" value="MBU2689552.1"/>
    <property type="molecule type" value="Genomic_DNA"/>
</dbReference>
<dbReference type="Pfam" id="PF00266">
    <property type="entry name" value="Aminotran_5"/>
    <property type="match status" value="1"/>
</dbReference>
<keyword evidence="1" id="KW-0663">Pyridoxal phosphate</keyword>
<dbReference type="PANTHER" id="PTHR43092:SF2">
    <property type="entry name" value="HERCYNYLCYSTEINE SULFOXIDE LYASE"/>
    <property type="match status" value="1"/>
</dbReference>
<accession>A0A948RU79</accession>
<sequence length="403" mass="44687">MPAEQTSEHRHHWLLNPDIAFLNHGSFGACPRPVLKVQEDFRRRLERDPVRFMVKESFDLMNAARIELAAFVKADPEDLAFVPNATTGVNAVLRSLTFGPGDELLTTDHEYNACKNALNFVAARTGAKVVAAHIPFPLMSPNQVVEAVLEKATPRTRLVLIDHITSSTALILPVKEIVSALRERGIDTLVDGAHAIGMLDLNIPEIGAAYYTTNCHKWLCTPKGTALLHVRHDLRGSIRPLTISHGANIPPGERSRYHWEFDWTGTSDPTGYLSIPAAIQFMGSLYAGGWAELRERNHALCLAARDRLCQVLGAEPPAPDEMLGSMATMPLSDGSLAPPLSPISPDPLQKRLWDDYGIEVPVVYWPDAPKRWFRISAQAYNMKEDFERLATALEDIFKSGESM</sequence>
<dbReference type="InterPro" id="IPR015422">
    <property type="entry name" value="PyrdxlP-dep_Trfase_small"/>
</dbReference>
<gene>
    <name evidence="3" type="ORF">KJ970_01370</name>
</gene>
<dbReference type="SUPFAM" id="SSF53383">
    <property type="entry name" value="PLP-dependent transferases"/>
    <property type="match status" value="1"/>
</dbReference>
<dbReference type="InterPro" id="IPR000192">
    <property type="entry name" value="Aminotrans_V_dom"/>
</dbReference>
<dbReference type="PANTHER" id="PTHR43092">
    <property type="entry name" value="L-CYSTEINE DESULFHYDRASE"/>
    <property type="match status" value="1"/>
</dbReference>
<comment type="caution">
    <text evidence="3">The sequence shown here is derived from an EMBL/GenBank/DDBJ whole genome shotgun (WGS) entry which is preliminary data.</text>
</comment>
<dbReference type="Gene3D" id="3.40.640.10">
    <property type="entry name" value="Type I PLP-dependent aspartate aminotransferase-like (Major domain)"/>
    <property type="match status" value="1"/>
</dbReference>
<dbReference type="Proteomes" id="UP000777784">
    <property type="component" value="Unassembled WGS sequence"/>
</dbReference>
<keyword evidence="3" id="KW-0032">Aminotransferase</keyword>
<evidence type="ECO:0000313" key="4">
    <source>
        <dbReference type="Proteomes" id="UP000777784"/>
    </source>
</evidence>
<feature type="domain" description="Aminotransferase class V" evidence="2">
    <location>
        <begin position="38"/>
        <end position="316"/>
    </location>
</feature>
<evidence type="ECO:0000313" key="3">
    <source>
        <dbReference type="EMBL" id="MBU2689552.1"/>
    </source>
</evidence>
<keyword evidence="3" id="KW-0808">Transferase</keyword>
<evidence type="ECO:0000256" key="1">
    <source>
        <dbReference type="ARBA" id="ARBA00022898"/>
    </source>
</evidence>
<dbReference type="Gene3D" id="3.90.1150.10">
    <property type="entry name" value="Aspartate Aminotransferase, domain 1"/>
    <property type="match status" value="1"/>
</dbReference>
<dbReference type="GO" id="GO:0008483">
    <property type="term" value="F:transaminase activity"/>
    <property type="evidence" value="ECO:0007669"/>
    <property type="project" value="UniProtKB-KW"/>
</dbReference>
<dbReference type="InterPro" id="IPR015424">
    <property type="entry name" value="PyrdxlP-dep_Trfase"/>
</dbReference>
<dbReference type="AlphaFoldDB" id="A0A948RU79"/>
<dbReference type="InterPro" id="IPR015421">
    <property type="entry name" value="PyrdxlP-dep_Trfase_major"/>
</dbReference>